<reference evidence="2" key="1">
    <citation type="submission" date="2018-07" db="EMBL/GenBank/DDBJ databases">
        <title>Complete Genome Sequence of Spiroplasma phoeniceum.</title>
        <authorList>
            <person name="Davis R.E."/>
            <person name="Shao J.Y."/>
            <person name="Zhao Y."/>
            <person name="Silver A."/>
            <person name="Stump z."/>
            <person name="Gasparich G."/>
        </authorList>
    </citation>
    <scope>NUCLEOTIDE SEQUENCE [LARGE SCALE GENOMIC DNA]</scope>
    <source>
        <strain evidence="2">P40</strain>
    </source>
</reference>
<dbReference type="Proteomes" id="UP000253689">
    <property type="component" value="Chromosome"/>
</dbReference>
<dbReference type="KEGG" id="sphh:SDAV_00113"/>
<name>A0A345DLP1_9MOLU</name>
<sequence>MNELTNLEILELDSLLFELNKFSAFGLANLSHECEPWKQTPKNEYISDEKIINYYSNNLSELLNLNHYTLFDLNIIIFRI</sequence>
<accession>A0A345DLP1</accession>
<evidence type="ECO:0000313" key="2">
    <source>
        <dbReference type="Proteomes" id="UP000253689"/>
    </source>
</evidence>
<gene>
    <name evidence="1" type="ORF">SDAV_00113</name>
</gene>
<dbReference type="EMBL" id="CP031088">
    <property type="protein sequence ID" value="AXF95129.1"/>
    <property type="molecule type" value="Genomic_DNA"/>
</dbReference>
<proteinExistence type="predicted"/>
<keyword evidence="2" id="KW-1185">Reference proteome</keyword>
<dbReference type="RefSeq" id="WP_114564146.1">
    <property type="nucleotide sequence ID" value="NZ_CP031088.1"/>
</dbReference>
<evidence type="ECO:0000313" key="1">
    <source>
        <dbReference type="EMBL" id="AXF95129.1"/>
    </source>
</evidence>
<organism evidence="1 2">
    <name type="scientific">Spiroplasma phoeniceum P40</name>
    <dbReference type="NCBI Taxonomy" id="1276259"/>
    <lineage>
        <taxon>Bacteria</taxon>
        <taxon>Bacillati</taxon>
        <taxon>Mycoplasmatota</taxon>
        <taxon>Mollicutes</taxon>
        <taxon>Entomoplasmatales</taxon>
        <taxon>Spiroplasmataceae</taxon>
        <taxon>Spiroplasma</taxon>
    </lineage>
</organism>
<dbReference type="AlphaFoldDB" id="A0A345DLP1"/>
<protein>
    <submittedName>
        <fullName evidence="1">Uncharacterized protein</fullName>
    </submittedName>
</protein>